<comment type="caution">
    <text evidence="5">The sequence shown here is derived from an EMBL/GenBank/DDBJ whole genome shotgun (WGS) entry which is preliminary data.</text>
</comment>
<dbReference type="InterPro" id="IPR001763">
    <property type="entry name" value="Rhodanese-like_dom"/>
</dbReference>
<dbReference type="PANTHER" id="PTHR11364:SF27">
    <property type="entry name" value="SULFURTRANSFERASE"/>
    <property type="match status" value="1"/>
</dbReference>
<feature type="domain" description="Rhodanese" evidence="4">
    <location>
        <begin position="37"/>
        <end position="156"/>
    </location>
</feature>
<evidence type="ECO:0000256" key="2">
    <source>
        <dbReference type="ARBA" id="ARBA00022737"/>
    </source>
</evidence>
<dbReference type="Proteomes" id="UP001574673">
    <property type="component" value="Unassembled WGS sequence"/>
</dbReference>
<dbReference type="InterPro" id="IPR036873">
    <property type="entry name" value="Rhodanese-like_dom_sf"/>
</dbReference>
<evidence type="ECO:0000256" key="1">
    <source>
        <dbReference type="ARBA" id="ARBA00022679"/>
    </source>
</evidence>
<dbReference type="PROSITE" id="PS00683">
    <property type="entry name" value="RHODANESE_2"/>
    <property type="match status" value="1"/>
</dbReference>
<organism evidence="5 6">
    <name type="scientific">Dentiradicibacter hellwigii</name>
    <dbReference type="NCBI Taxonomy" id="3149053"/>
    <lineage>
        <taxon>Bacteria</taxon>
        <taxon>Pseudomonadati</taxon>
        <taxon>Pseudomonadota</taxon>
        <taxon>Betaproteobacteria</taxon>
        <taxon>Rhodocyclales</taxon>
        <taxon>Rhodocyclaceae</taxon>
        <taxon>Dentiradicibacter</taxon>
    </lineage>
</organism>
<name>A0ABV4UFW5_9RHOO</name>
<dbReference type="Pfam" id="PF00581">
    <property type="entry name" value="Rhodanese"/>
    <property type="match status" value="2"/>
</dbReference>
<keyword evidence="2" id="KW-0677">Repeat</keyword>
<dbReference type="InterPro" id="IPR045078">
    <property type="entry name" value="TST/MPST-like"/>
</dbReference>
<evidence type="ECO:0000313" key="6">
    <source>
        <dbReference type="Proteomes" id="UP001574673"/>
    </source>
</evidence>
<dbReference type="CDD" id="cd01448">
    <property type="entry name" value="TST_Repeat_1"/>
    <property type="match status" value="1"/>
</dbReference>
<evidence type="ECO:0000259" key="4">
    <source>
        <dbReference type="PROSITE" id="PS50206"/>
    </source>
</evidence>
<dbReference type="EMBL" id="JBEUWX010000002">
    <property type="protein sequence ID" value="MFA9949799.1"/>
    <property type="molecule type" value="Genomic_DNA"/>
</dbReference>
<evidence type="ECO:0000256" key="3">
    <source>
        <dbReference type="RuleBase" id="RU000507"/>
    </source>
</evidence>
<gene>
    <name evidence="5" type="ORF">ABCS64_05555</name>
</gene>
<reference evidence="6" key="1">
    <citation type="submission" date="2024-06" db="EMBL/GenBank/DDBJ databases">
        <title>Radixoralia hellwigii gen. nov., sp nov., isolated from a root canal in the human oral cavity.</title>
        <authorList>
            <person name="Bartsch S."/>
            <person name="Wittmer A."/>
            <person name="Schulz A.-K."/>
            <person name="Neumann-Schaal M."/>
            <person name="Wolf J."/>
            <person name="Gronow S."/>
            <person name="Tennert C."/>
            <person name="Haecker G."/>
            <person name="Cieplik F."/>
            <person name="Al-Ahmad A."/>
        </authorList>
    </citation>
    <scope>NUCLEOTIDE SEQUENCE [LARGE SCALE GENOMIC DNA]</scope>
    <source>
        <strain evidence="6">Wk13</strain>
    </source>
</reference>
<keyword evidence="6" id="KW-1185">Reference proteome</keyword>
<dbReference type="SMART" id="SM00450">
    <property type="entry name" value="RHOD"/>
    <property type="match status" value="2"/>
</dbReference>
<protein>
    <recommendedName>
        <fullName evidence="3">Sulfurtransferase</fullName>
    </recommendedName>
</protein>
<dbReference type="GO" id="GO:0016740">
    <property type="term" value="F:transferase activity"/>
    <property type="evidence" value="ECO:0007669"/>
    <property type="project" value="UniProtKB-KW"/>
</dbReference>
<dbReference type="RefSeq" id="WP_418890906.1">
    <property type="nucleotide sequence ID" value="NZ_JBEUWX010000002.1"/>
</dbReference>
<sequence length="312" mass="34275">MTDFKNGFREVSGAHGQCRPAPDSPLVDCATLAAHLNDTGWRIIDCRHQLSDPDYGERAYAEGHLPGAFFMHLDRDLSGAKNGHNGRHPLPEPQTLAAKLGAIGITRQTQVVVYDDAEGMVAGRLWWMLRWLGHEKVALLDGGFKAWMGEGLPLTRTLPEAESVRFEYVQPEPSRWTVSADEVLSNIKRRDFLVVDARSADRFRGENETMDPVGGHIPGARNRCFKENLNASGRFRPAAELRCEFLALFASMPPEQVVMQCGSGVSACHNLLALEIAGLHGARLYPGSWSEWCSDPARPVATIATDSVSISA</sequence>
<evidence type="ECO:0000313" key="5">
    <source>
        <dbReference type="EMBL" id="MFA9949799.1"/>
    </source>
</evidence>
<accession>A0ABV4UFW5</accession>
<dbReference type="Gene3D" id="3.40.250.10">
    <property type="entry name" value="Rhodanese-like domain"/>
    <property type="match status" value="2"/>
</dbReference>
<proteinExistence type="predicted"/>
<dbReference type="PROSITE" id="PS50206">
    <property type="entry name" value="RHODANESE_3"/>
    <property type="match status" value="2"/>
</dbReference>
<dbReference type="InterPro" id="IPR001307">
    <property type="entry name" value="Thiosulphate_STrfase_CS"/>
</dbReference>
<dbReference type="PANTHER" id="PTHR11364">
    <property type="entry name" value="THIOSULFATE SULFERTANSFERASE"/>
    <property type="match status" value="1"/>
</dbReference>
<feature type="domain" description="Rhodanese" evidence="4">
    <location>
        <begin position="188"/>
        <end position="301"/>
    </location>
</feature>
<dbReference type="CDD" id="cd01449">
    <property type="entry name" value="TST_Repeat_2"/>
    <property type="match status" value="1"/>
</dbReference>
<keyword evidence="1 3" id="KW-0808">Transferase</keyword>
<dbReference type="SUPFAM" id="SSF52821">
    <property type="entry name" value="Rhodanese/Cell cycle control phosphatase"/>
    <property type="match status" value="2"/>
</dbReference>